<dbReference type="EMBL" id="JAPQKR010000016">
    <property type="protein sequence ID" value="KAJ5191566.1"/>
    <property type="molecule type" value="Genomic_DNA"/>
</dbReference>
<dbReference type="PANTHER" id="PTHR35870">
    <property type="entry name" value="PROTEIN, PUTATIVE (AFU_ORTHOLOGUE AFUA_5G03330)-RELATED"/>
    <property type="match status" value="1"/>
</dbReference>
<sequence>MKPRLLSAEPLSFRSITRKAHSPAKILRPLNIPTALCSPSRLLPRVAASPRPPSSSVLYSTHAARLPLSSLTMATATEIHLSPSTDAGIFSSNVTEDAARAASEVLQEDMENHHVFFNEEGFHNHIPHQILSMYAVGAKPEDIKAAYKRNQTYQRPSYPVDRDVVKGMHDKAKFQEGFYNEKNYSNYLTFFQEEIDVKGVGDVLNEYLFAGDDRAESMLSRLFGGLVHPLIHLGFGIEFNQPAIVAQALAQTAVHGEWMGSLFFLPAEKLAGGIGKPGRKSLLQLLNEIRENKALKESVRWSDTNKIRDGVLSRAPDEMLKIAAEYTVSEDQLEERLADMINNVAYYTGAAQRPDKTVKFDFFFLHCLNSSIFFSKIIHLPFLAQRTKLRLLEWKGRLDLLLYVSRASPNLLLDEITRYPVKNDWPAVFSGAVRHPEDDGHLVKMVRALANGQKECQPYESQGPQVMPISGNMWLQIANMAVDSTVGDSMWVRSTGFDEAWEDLPGRAHL</sequence>
<proteinExistence type="predicted"/>
<evidence type="ECO:0000256" key="1">
    <source>
        <dbReference type="ARBA" id="ARBA00023002"/>
    </source>
</evidence>
<dbReference type="InterPro" id="IPR025337">
    <property type="entry name" value="Questin_oxidase-like"/>
</dbReference>
<dbReference type="AlphaFoldDB" id="A0A9W9JC27"/>
<reference evidence="2" key="1">
    <citation type="submission" date="2022-12" db="EMBL/GenBank/DDBJ databases">
        <authorList>
            <person name="Petersen C."/>
        </authorList>
    </citation>
    <scope>NUCLEOTIDE SEQUENCE</scope>
    <source>
        <strain evidence="2">IBT 15544</strain>
    </source>
</reference>
<name>A0A9W9JC27_9EURO</name>
<evidence type="ECO:0000313" key="3">
    <source>
        <dbReference type="Proteomes" id="UP001150904"/>
    </source>
</evidence>
<comment type="caution">
    <text evidence="2">The sequence shown here is derived from an EMBL/GenBank/DDBJ whole genome shotgun (WGS) entry which is preliminary data.</text>
</comment>
<dbReference type="GO" id="GO:0016491">
    <property type="term" value="F:oxidoreductase activity"/>
    <property type="evidence" value="ECO:0007669"/>
    <property type="project" value="UniProtKB-KW"/>
</dbReference>
<dbReference type="PANTHER" id="PTHR35870:SF1">
    <property type="entry name" value="PROTEIN, PUTATIVE (AFU_ORTHOLOGUE AFUA_5G03330)-RELATED"/>
    <property type="match status" value="1"/>
</dbReference>
<dbReference type="Pfam" id="PF14027">
    <property type="entry name" value="Questin_oxidase"/>
    <property type="match status" value="1"/>
</dbReference>
<dbReference type="OrthoDB" id="10004862at2759"/>
<evidence type="ECO:0008006" key="4">
    <source>
        <dbReference type="Google" id="ProtNLM"/>
    </source>
</evidence>
<dbReference type="GeneID" id="83184908"/>
<accession>A0A9W9JC27</accession>
<gene>
    <name evidence="2" type="ORF">N7498_010551</name>
</gene>
<dbReference type="Proteomes" id="UP001150904">
    <property type="component" value="Unassembled WGS sequence"/>
</dbReference>
<protein>
    <recommendedName>
        <fullName evidence="4">HypA-like protein</fullName>
    </recommendedName>
</protein>
<organism evidence="2 3">
    <name type="scientific">Penicillium cinerascens</name>
    <dbReference type="NCBI Taxonomy" id="70096"/>
    <lineage>
        <taxon>Eukaryota</taxon>
        <taxon>Fungi</taxon>
        <taxon>Dikarya</taxon>
        <taxon>Ascomycota</taxon>
        <taxon>Pezizomycotina</taxon>
        <taxon>Eurotiomycetes</taxon>
        <taxon>Eurotiomycetidae</taxon>
        <taxon>Eurotiales</taxon>
        <taxon>Aspergillaceae</taxon>
        <taxon>Penicillium</taxon>
    </lineage>
</organism>
<keyword evidence="3" id="KW-1185">Reference proteome</keyword>
<keyword evidence="1" id="KW-0560">Oxidoreductase</keyword>
<dbReference type="RefSeq" id="XP_058304506.1">
    <property type="nucleotide sequence ID" value="XM_058457607.1"/>
</dbReference>
<reference evidence="2" key="2">
    <citation type="journal article" date="2023" name="IMA Fungus">
        <title>Comparative genomic study of the Penicillium genus elucidates a diverse pangenome and 15 lateral gene transfer events.</title>
        <authorList>
            <person name="Petersen C."/>
            <person name="Sorensen T."/>
            <person name="Nielsen M.R."/>
            <person name="Sondergaard T.E."/>
            <person name="Sorensen J.L."/>
            <person name="Fitzpatrick D.A."/>
            <person name="Frisvad J.C."/>
            <person name="Nielsen K.L."/>
        </authorList>
    </citation>
    <scope>NUCLEOTIDE SEQUENCE</scope>
    <source>
        <strain evidence="2">IBT 15544</strain>
    </source>
</reference>
<evidence type="ECO:0000313" key="2">
    <source>
        <dbReference type="EMBL" id="KAJ5191566.1"/>
    </source>
</evidence>